<protein>
    <submittedName>
        <fullName evidence="2">Alpha/beta fold hydrolase</fullName>
    </submittedName>
</protein>
<dbReference type="Gene3D" id="3.40.50.1820">
    <property type="entry name" value="alpha/beta hydrolase"/>
    <property type="match status" value="1"/>
</dbReference>
<dbReference type="GO" id="GO:0016787">
    <property type="term" value="F:hydrolase activity"/>
    <property type="evidence" value="ECO:0007669"/>
    <property type="project" value="UniProtKB-KW"/>
</dbReference>
<name>A0ABW5Z0W9_9SPHI</name>
<dbReference type="Proteomes" id="UP001597509">
    <property type="component" value="Unassembled WGS sequence"/>
</dbReference>
<sequence>MLNFLKSKITRVPTKYHKSIHVLSHFILLIGCLSCTASLAQEIDKNQLKRHYESATKQFSTYEQKHRRTTETKNVNLSYLQWGDNQNKTKVLIWLHGSLSNAYEFAPFALHLVKIGYRIISIDQYNAGKTPLPPFDASFDDLCIDIKSLMDTLEIQRAVIGGFSRGGYLATNFYKLFPTYVAGLILEDGGSVSFNTSYFKLNQRELERKLQEVNLPAEIEEKYFGFYDNHFDAYKSLYDDSNKSDQFEILSFLKPLDQKWITYRGQQEYYHMRDSLQMSEAIFGNPNVSNYASSIIKVAPFEIFKHVNIPVLILDAISVHDPMPVYAENKMLAEMHSNFIKHIAFENVDHNIHFAYPEKFLKVIIKFLDQVKLTKD</sequence>
<evidence type="ECO:0000259" key="1">
    <source>
        <dbReference type="Pfam" id="PF00561"/>
    </source>
</evidence>
<feature type="domain" description="AB hydrolase-1" evidence="1">
    <location>
        <begin position="91"/>
        <end position="194"/>
    </location>
</feature>
<dbReference type="SUPFAM" id="SSF53474">
    <property type="entry name" value="alpha/beta-Hydrolases"/>
    <property type="match status" value="1"/>
</dbReference>
<keyword evidence="3" id="KW-1185">Reference proteome</keyword>
<accession>A0ABW5Z0W9</accession>
<gene>
    <name evidence="2" type="ORF">ACFS6I_21235</name>
</gene>
<reference evidence="3" key="1">
    <citation type="journal article" date="2019" name="Int. J. Syst. Evol. Microbiol.">
        <title>The Global Catalogue of Microorganisms (GCM) 10K type strain sequencing project: providing services to taxonomists for standard genome sequencing and annotation.</title>
        <authorList>
            <consortium name="The Broad Institute Genomics Platform"/>
            <consortium name="The Broad Institute Genome Sequencing Center for Infectious Disease"/>
            <person name="Wu L."/>
            <person name="Ma J."/>
        </authorList>
    </citation>
    <scope>NUCLEOTIDE SEQUENCE [LARGE SCALE GENOMIC DNA]</scope>
    <source>
        <strain evidence="3">KCTC 22209</strain>
    </source>
</reference>
<dbReference type="InterPro" id="IPR000073">
    <property type="entry name" value="AB_hydrolase_1"/>
</dbReference>
<comment type="caution">
    <text evidence="2">The sequence shown here is derived from an EMBL/GenBank/DDBJ whole genome shotgun (WGS) entry which is preliminary data.</text>
</comment>
<organism evidence="2 3">
    <name type="scientific">Sphingobacterium anhuiense</name>
    <dbReference type="NCBI Taxonomy" id="493780"/>
    <lineage>
        <taxon>Bacteria</taxon>
        <taxon>Pseudomonadati</taxon>
        <taxon>Bacteroidota</taxon>
        <taxon>Sphingobacteriia</taxon>
        <taxon>Sphingobacteriales</taxon>
        <taxon>Sphingobacteriaceae</taxon>
        <taxon>Sphingobacterium</taxon>
    </lineage>
</organism>
<evidence type="ECO:0000313" key="2">
    <source>
        <dbReference type="EMBL" id="MFD2906465.1"/>
    </source>
</evidence>
<proteinExistence type="predicted"/>
<dbReference type="PROSITE" id="PS51257">
    <property type="entry name" value="PROKAR_LIPOPROTEIN"/>
    <property type="match status" value="1"/>
</dbReference>
<dbReference type="RefSeq" id="WP_380923577.1">
    <property type="nucleotide sequence ID" value="NZ_JBHUPE010000012.1"/>
</dbReference>
<keyword evidence="2" id="KW-0378">Hydrolase</keyword>
<evidence type="ECO:0000313" key="3">
    <source>
        <dbReference type="Proteomes" id="UP001597509"/>
    </source>
</evidence>
<dbReference type="Pfam" id="PF00561">
    <property type="entry name" value="Abhydrolase_1"/>
    <property type="match status" value="1"/>
</dbReference>
<dbReference type="InterPro" id="IPR029058">
    <property type="entry name" value="AB_hydrolase_fold"/>
</dbReference>
<dbReference type="InterPro" id="IPR050266">
    <property type="entry name" value="AB_hydrolase_sf"/>
</dbReference>
<dbReference type="PANTHER" id="PTHR43798:SF33">
    <property type="entry name" value="HYDROLASE, PUTATIVE (AFU_ORTHOLOGUE AFUA_2G14860)-RELATED"/>
    <property type="match status" value="1"/>
</dbReference>
<dbReference type="PANTHER" id="PTHR43798">
    <property type="entry name" value="MONOACYLGLYCEROL LIPASE"/>
    <property type="match status" value="1"/>
</dbReference>
<dbReference type="EMBL" id="JBHUPE010000012">
    <property type="protein sequence ID" value="MFD2906465.1"/>
    <property type="molecule type" value="Genomic_DNA"/>
</dbReference>